<dbReference type="PANTHER" id="PTHR43308">
    <property type="entry name" value="OUTER MEMBRANE PROTEIN ALPHA-RELATED"/>
    <property type="match status" value="1"/>
</dbReference>
<comment type="caution">
    <text evidence="5">The sequence shown here is derived from an EMBL/GenBank/DDBJ whole genome shotgun (WGS) entry which is preliminary data.</text>
</comment>
<feature type="domain" description="SLH" evidence="4">
    <location>
        <begin position="1101"/>
        <end position="1164"/>
    </location>
</feature>
<dbReference type="InterPro" id="IPR040751">
    <property type="entry name" value="SbsC_C"/>
</dbReference>
<feature type="region of interest" description="Disordered" evidence="2">
    <location>
        <begin position="761"/>
        <end position="800"/>
    </location>
</feature>
<dbReference type="Pfam" id="PF18316">
    <property type="entry name" value="S-l_SbsC_C"/>
    <property type="match status" value="3"/>
</dbReference>
<evidence type="ECO:0000256" key="3">
    <source>
        <dbReference type="SAM" id="SignalP"/>
    </source>
</evidence>
<keyword evidence="1 3" id="KW-0732">Signal</keyword>
<organism evidence="5 6">
    <name type="scientific">Caldalkalibacillus horti</name>
    <dbReference type="NCBI Taxonomy" id="77523"/>
    <lineage>
        <taxon>Bacteria</taxon>
        <taxon>Bacillati</taxon>
        <taxon>Bacillota</taxon>
        <taxon>Bacilli</taxon>
        <taxon>Bacillales</taxon>
        <taxon>Bacillaceae</taxon>
        <taxon>Caldalkalibacillus</taxon>
    </lineage>
</organism>
<feature type="signal peptide" evidence="3">
    <location>
        <begin position="1"/>
        <end position="21"/>
    </location>
</feature>
<sequence length="1266" mass="136739">MSTLVIVALLLTMLPALSVVAEEDEGSVFQLSSADGFAGGDGTEGSPYQITNADELNEVRNHLDKHFILMNDINLETTPYSQGAGWEPIGSETSPFLGSFNGDNHKITGLIIYRNAQYLGLFGYIRDATIRNVAVENVDILSGAGSYIGALVGSVEGSSTILNTRSSGMVMGNSVVGGLIGRVGGTGEVISSSSSVSISGVEISGGGLIGTVVGSANLATSAYISDSFAIGNVVGKVGASNIGGLIGNILFTEVERSYSTAGNVSGSTNIGGLLGAAGMSEVRESYSINSLVTGDYHIGGLVGKTNQTKFENTYTRSNIELTASIAKQFGGAGYAGQIDSASSISFSYAAGELKGADEFLFGFSYENMVNRDRFFELYYDRDRSGLENKEDDIGVGLPTASLKDIALFTRNAEHPWDPTIWAIDPTINGGYPHFLPRSTSPETDIPAPAFVPDPVAGPGQQPGTTSLSSVNPEAGNHLAVQVSSSIIPIPNVGDDAPTGANVIAPYSEGDDIPDVDITTNRYVGLYEIEPTGKIVRFTLVTLTEEDIQSGPQQAPEFNPKPFAEPGIQFGTTRLDGVIPALGNQLVVKTSHMSNPIPNEGDNAPIGIGVINPYVLGNDIPTVDPIINRYVGLYEVDSMGRVVKFSEVIITEEDINTKPLDPDEVPNFEVRPTIEPGSQTGTTRVSDADIEAGNHLVVQVASNSIRRPKIGDEAPSGVGVINPYSVGDDIPGVDITTNLYVGVYEVDPSGMVVRFRQFKLSSEDIKTPSDPDQGPDPSPNPGNGSDNPSPVNPTPALPTPTAPVKEEIVIDVKAGAGETITQTRIERTTEPNGRVKDNVTLTGDRALEVVEQLKNKTDKTARMVIPDERDRVAETQVTIPRSSVTTLAHGEANLEIYTDNVRIFIPNDSLNGFNTELYFRLVPLKQERERREVETRAKQEEQVREMTNGQEIKILGRPMTIETNMQNRLVVLTLPLKDSVPKDKAAQQDIFDNLVIFIEHSDGTKELIRGEIVSVSDRELGVQFGVDKFSTFTILYMEGSKEYYAALQQEEEERSKATKGTHLPYIYGFSDGTFRPAEGVTRAQMAAMLSRNIDDIQYTGDGTSSFADTDSKHWAFEEMEIVNEIGLMIGLSDGSFGTSEGITRAQMAMIVDRWMKQQVKAAVPVNATVVVYNDLSQGHWAYEAISNVQAYGIMVGYEDQRFKPGQRLTRAEAVKVLNRLFERGPLYGVTRPSFSDVATSYWAFNEVEEAAQEHHWRLDEKGNEVLE</sequence>
<proteinExistence type="predicted"/>
<evidence type="ECO:0000256" key="1">
    <source>
        <dbReference type="ARBA" id="ARBA00022729"/>
    </source>
</evidence>
<dbReference type="Proteomes" id="UP001235840">
    <property type="component" value="Unassembled WGS sequence"/>
</dbReference>
<evidence type="ECO:0000313" key="6">
    <source>
        <dbReference type="Proteomes" id="UP001235840"/>
    </source>
</evidence>
<evidence type="ECO:0000313" key="5">
    <source>
        <dbReference type="EMBL" id="MDQ0167206.1"/>
    </source>
</evidence>
<feature type="chain" id="PRO_5045723862" description="SLH domain-containing protein" evidence="3">
    <location>
        <begin position="22"/>
        <end position="1266"/>
    </location>
</feature>
<evidence type="ECO:0000259" key="4">
    <source>
        <dbReference type="PROSITE" id="PS51272"/>
    </source>
</evidence>
<dbReference type="InterPro" id="IPR051465">
    <property type="entry name" value="Cell_Envelope_Struct_Comp"/>
</dbReference>
<feature type="compositionally biased region" description="Pro residues" evidence="2">
    <location>
        <begin position="789"/>
        <end position="800"/>
    </location>
</feature>
<evidence type="ECO:0000256" key="2">
    <source>
        <dbReference type="SAM" id="MobiDB-lite"/>
    </source>
</evidence>
<gene>
    <name evidence="5" type="ORF">J2S11_003131</name>
</gene>
<feature type="domain" description="SLH" evidence="4">
    <location>
        <begin position="1167"/>
        <end position="1230"/>
    </location>
</feature>
<protein>
    <recommendedName>
        <fullName evidence="4">SLH domain-containing protein</fullName>
    </recommendedName>
</protein>
<dbReference type="EMBL" id="JAUSTY010000013">
    <property type="protein sequence ID" value="MDQ0167206.1"/>
    <property type="molecule type" value="Genomic_DNA"/>
</dbReference>
<dbReference type="Pfam" id="PF00395">
    <property type="entry name" value="SLH"/>
    <property type="match status" value="3"/>
</dbReference>
<keyword evidence="6" id="KW-1185">Reference proteome</keyword>
<name>A0ABT9W1T9_9BACI</name>
<dbReference type="PROSITE" id="PS51272">
    <property type="entry name" value="SLH"/>
    <property type="match status" value="2"/>
</dbReference>
<dbReference type="InterPro" id="IPR001119">
    <property type="entry name" value="SLH_dom"/>
</dbReference>
<reference evidence="5 6" key="1">
    <citation type="submission" date="2023-07" db="EMBL/GenBank/DDBJ databases">
        <title>Genomic Encyclopedia of Type Strains, Phase IV (KMG-IV): sequencing the most valuable type-strain genomes for metagenomic binning, comparative biology and taxonomic classification.</title>
        <authorList>
            <person name="Goeker M."/>
        </authorList>
    </citation>
    <scope>NUCLEOTIDE SEQUENCE [LARGE SCALE GENOMIC DNA]</scope>
    <source>
        <strain evidence="5 6">DSM 12751</strain>
    </source>
</reference>
<accession>A0ABT9W1T9</accession>
<feature type="region of interest" description="Disordered" evidence="2">
    <location>
        <begin position="659"/>
        <end position="683"/>
    </location>
</feature>
<dbReference type="Gene3D" id="2.160.20.110">
    <property type="match status" value="1"/>
</dbReference>